<sequence length="1923" mass="211426">MKFESAPDFVKSADAHNIAASGTSVFDFSTSTPYDDSSTAEFIQESGEDKFGPDILYEPAKGIPAAVISGGVGIANSITGLLNLTLPADKEFQPIDTMEVMASLDSNLADYYAQHKTSVDFWGFAAGAIVPSTLAIKGLRAGQMAMRGAASGEIGTNTSLATRLLVPNTELQVKIHGAQLASRNATWKLLNGNTLKTVASGAHQGALEAAVAEAAILATSFKSPIFDNWDLGDFAINYAVGVGLGIPFGAVGGLGASYFGTKNLMRNAQAREWSMATKATTLLSSMEDLKSGRKLGDILDDNDGFLPTDLADDILRASDDITQVAKPVTYDDVLTAKKAQGESGYSISPDAVNEEVIFLNRQRDLNIEKLKNEMRTNIRALENSPNAKKDLEFGNLVADLYIHAPQESVASAFTRMREFMRLGESSSYERMVKKAMRTMRLSKEETELYLGSDPTRYIKLHSGLIGETLTDAPRNLRLADTLNKKDVTKIIAKELTKFKGSIENFAETGKNITGAALKRMEARWAASKHITAAKLEKFGTAEMPVYATDLPLMRALLQSDVQDRSFVVYKEINGVWEPHIVANKADLKQLYNNTQLELAYKLGRAGHASDVIEHITDLRADVLSGAARVPDNVETFYSAQDYHAATLSDKLGKEITPADLYTLPKYAKVTYAEDVIEEESGNILRGMQGIQYRQKVYAEATERAAAKYLKEWNARFVPITDSLLAKAWRGGVGQGFVRNAGGSFGSLEAAISQNANIVANAEKEILANLKQSLENEVQSLLRNREVAVKFSGLNEMLAGMTERFTLSSDEVGLIPVKLAKWEDEVQQSGNYGPKPALAKGTPEFIEIDSPELLAVVKKHMQLDFIRNGHKRNINSVFGPGNNTDYAFYPVRQDPRDYKHVAFVVDTSMAGVGHKRMLLARNAAELQEQIRLVPKEPSIKIVTDPQSQEFHKAVGDWMYDATLHDNYLDAELTSKGVRSNFFPMTDPQLIADTFLQHHIRKETALFREVLKVKFAKPIEVLERRGRLYANIAESSTDHVSKLQESSRNNPYMAMVKSLLNITRLEDIPGFWLSAQRALDENISKAWNAGVNAVWRNRKLTESKVIEATRNALGQLPVFHKEFSAFTNMGQALSFIATKSGNKFERVLATKMQETLKDVPFHVAESGVSIPGGFDPESARSFGTWFPEGGIHGRVVVKGASFGSKTAGITNRTVLHEALHAFLEAKRFVGESRLASDPAAISFSTRWEELRARFLAATEDYAHLVPAEWGPRYLIKEKSAELLTYGLTNPRLRKALEQMPGTTKGSTLGSEFVELATEALGLKKSDSNMLIDLLNTTEIGSNVRLTDKAADWYNSLESNYTLVDNIIAESDAAFGSIGFRSAYWGAAEQIFANTRIDRGVLSTFIRTANTFLTNTVLRWDPINTAINKISLPVIMMPEIKSLINAIKSGNEQAAGELSRLAEVVVPGSDGARILSPYKLIANAYKILHSDQAGPILQEFKKRGIVVDTLDQHYKGMDALTLTGHETAKDLQKKTIQLRQLLKDWGNIAAVATGNEWAERTNRAVAALVMKQLTDLGVKYGKLSEKESWAYINLFTNRVNGVIRAAERPLMFQGPIGQAMGLFQSYQFNLMQQAFRHIGEGNLKYAAMMAGLQGSIFGASSLPGFDLINDSLVGNAAGNKNHTDAYMVASDWVLYGMPSYFTSTALFTRGDVNPRTWTVVPNPTNPTELPIFSSIAKAVSSVKTAFGSWTEGAPAWDSFLLGLEHLGLSRPLSGLAVSLRGLTNDELRAHSTQKNAQFLYANDLMSITTLTRIAGAKPLDEAKMLNNFYRINAYASEDRRRRMDLGIAMKVSLGSGNVPDAETLGDFAAEYVARGGSPKRYNSYFMDQYKNANVSQAKQLSERLNSPYARNMQFLLGGTEGLTYLE</sequence>
<proteinExistence type="predicted"/>
<feature type="coiled-coil region" evidence="1">
    <location>
        <begin position="756"/>
        <end position="783"/>
    </location>
</feature>
<dbReference type="Proteomes" id="UP000297890">
    <property type="component" value="Unassembled WGS sequence"/>
</dbReference>
<dbReference type="EMBL" id="SRIO01000017">
    <property type="protein sequence ID" value="TFZ81664.1"/>
    <property type="molecule type" value="Genomic_DNA"/>
</dbReference>
<evidence type="ECO:0000313" key="2">
    <source>
        <dbReference type="EMBL" id="TFZ81664.1"/>
    </source>
</evidence>
<dbReference type="RefSeq" id="WP_135282541.1">
    <property type="nucleotide sequence ID" value="NZ_SRIO01000017.1"/>
</dbReference>
<keyword evidence="3" id="KW-1185">Reference proteome</keyword>
<name>A0A4Z0F871_9GAMM</name>
<comment type="caution">
    <text evidence="2">The sequence shown here is derived from an EMBL/GenBank/DDBJ whole genome shotgun (WGS) entry which is preliminary data.</text>
</comment>
<evidence type="ECO:0000256" key="1">
    <source>
        <dbReference type="SAM" id="Coils"/>
    </source>
</evidence>
<gene>
    <name evidence="2" type="ORF">E4680_11380</name>
</gene>
<organism evidence="2 3">
    <name type="scientific">Candidatus Macondimonas diazotrophica</name>
    <dbReference type="NCBI Taxonomy" id="2305248"/>
    <lineage>
        <taxon>Bacteria</taxon>
        <taxon>Pseudomonadati</taxon>
        <taxon>Pseudomonadota</taxon>
        <taxon>Gammaproteobacteria</taxon>
        <taxon>Chromatiales</taxon>
        <taxon>Ectothiorhodospiraceae</taxon>
        <taxon>Candidatus Macondimonas</taxon>
    </lineage>
</organism>
<keyword evidence="1" id="KW-0175">Coiled coil</keyword>
<evidence type="ECO:0008006" key="4">
    <source>
        <dbReference type="Google" id="ProtNLM"/>
    </source>
</evidence>
<accession>A0A4Z0F871</accession>
<reference evidence="2 3" key="1">
    <citation type="journal article" date="2019" name="ISME J.">
        <title>Candidatus Macondimonas diazotrophica, a novel gammaproteobacterial genus dominating crude-oil-contaminated coastal sediments.</title>
        <authorList>
            <person name="Karthikeyan S."/>
            <person name="Konstantinidis K."/>
        </authorList>
    </citation>
    <scope>NUCLEOTIDE SEQUENCE [LARGE SCALE GENOMIC DNA]</scope>
    <source>
        <strain evidence="2 3">KTK01</strain>
    </source>
</reference>
<protein>
    <recommendedName>
        <fullName evidence="4">Large polyvalent protein associated domain-containing protein</fullName>
    </recommendedName>
</protein>
<evidence type="ECO:0000313" key="3">
    <source>
        <dbReference type="Proteomes" id="UP000297890"/>
    </source>
</evidence>